<dbReference type="CDD" id="cd06558">
    <property type="entry name" value="crotonase-like"/>
    <property type="match status" value="1"/>
</dbReference>
<keyword evidence="3" id="KW-0413">Isomerase</keyword>
<evidence type="ECO:0000256" key="3">
    <source>
        <dbReference type="ARBA" id="ARBA00023235"/>
    </source>
</evidence>
<dbReference type="EMBL" id="JAGPXD010000002">
    <property type="protein sequence ID" value="KAH7368444.1"/>
    <property type="molecule type" value="Genomic_DNA"/>
</dbReference>
<dbReference type="InterPro" id="IPR051053">
    <property type="entry name" value="ECH/Chromodomain_protein"/>
</dbReference>
<keyword evidence="2" id="KW-0576">Peroxisome</keyword>
<comment type="subcellular location">
    <subcellularLocation>
        <location evidence="1">Peroxisome</location>
    </subcellularLocation>
</comment>
<dbReference type="OrthoDB" id="2018133at2759"/>
<dbReference type="Pfam" id="PF00378">
    <property type="entry name" value="ECH_1"/>
    <property type="match status" value="1"/>
</dbReference>
<evidence type="ECO:0000256" key="1">
    <source>
        <dbReference type="ARBA" id="ARBA00004275"/>
    </source>
</evidence>
<dbReference type="AlphaFoldDB" id="A0A8K0X7B6"/>
<dbReference type="GO" id="GO:0004165">
    <property type="term" value="F:delta(3)-delta(2)-enoyl-CoA isomerase activity"/>
    <property type="evidence" value="ECO:0007669"/>
    <property type="project" value="UniProtKB-ARBA"/>
</dbReference>
<dbReference type="GO" id="GO:0005777">
    <property type="term" value="C:peroxisome"/>
    <property type="evidence" value="ECO:0007669"/>
    <property type="project" value="UniProtKB-SubCell"/>
</dbReference>
<dbReference type="Gene3D" id="1.10.12.10">
    <property type="entry name" value="Lyase 2-enoyl-coa Hydratase, Chain A, domain 2"/>
    <property type="match status" value="1"/>
</dbReference>
<dbReference type="InterPro" id="IPR001753">
    <property type="entry name" value="Enoyl-CoA_hydra/iso"/>
</dbReference>
<protein>
    <submittedName>
        <fullName evidence="4">ClpP/crotonase-like domain-containing protein</fullName>
    </submittedName>
</protein>
<evidence type="ECO:0000313" key="5">
    <source>
        <dbReference type="Proteomes" id="UP000813385"/>
    </source>
</evidence>
<organism evidence="4 5">
    <name type="scientific">Plectosphaerella cucumerina</name>
    <dbReference type="NCBI Taxonomy" id="40658"/>
    <lineage>
        <taxon>Eukaryota</taxon>
        <taxon>Fungi</taxon>
        <taxon>Dikarya</taxon>
        <taxon>Ascomycota</taxon>
        <taxon>Pezizomycotina</taxon>
        <taxon>Sordariomycetes</taxon>
        <taxon>Hypocreomycetidae</taxon>
        <taxon>Glomerellales</taxon>
        <taxon>Plectosphaerellaceae</taxon>
        <taxon>Plectosphaerella</taxon>
    </lineage>
</organism>
<keyword evidence="5" id="KW-1185">Reference proteome</keyword>
<gene>
    <name evidence="4" type="ORF">B0T11DRAFT_277040</name>
</gene>
<sequence>MSTPLPELRHFSIRVDGSVAILSYDLPRTGNSLKYAVLKSMLEAMRWATADPTIRVIVQTGTGKFFTTGRDMEGGQSDSSAGDLPSAIEMFRQLNDSLIICPKVLIAAVNGPAAGYGVTSLALYDLVYSVPDAYFFTPFSKWALCPEGCSSVTFPAIMGHQKAAALLIAGDRMSASELCDAGLVTKILGAEGFLEEVLKTAHKIAAYPPKALAQSKGLINASRREELLEANRRECECLAGLVVQDECIEAVLQFAQEQERKKAAGGKKSRL</sequence>
<evidence type="ECO:0000313" key="4">
    <source>
        <dbReference type="EMBL" id="KAH7368444.1"/>
    </source>
</evidence>
<dbReference type="PANTHER" id="PTHR43684">
    <property type="match status" value="1"/>
</dbReference>
<dbReference type="Gene3D" id="3.90.226.10">
    <property type="entry name" value="2-enoyl-CoA Hydratase, Chain A, domain 1"/>
    <property type="match status" value="1"/>
</dbReference>
<proteinExistence type="predicted"/>
<dbReference type="SUPFAM" id="SSF52096">
    <property type="entry name" value="ClpP/crotonase"/>
    <property type="match status" value="1"/>
</dbReference>
<name>A0A8K0X7B6_9PEZI</name>
<comment type="caution">
    <text evidence="4">The sequence shown here is derived from an EMBL/GenBank/DDBJ whole genome shotgun (WGS) entry which is preliminary data.</text>
</comment>
<dbReference type="PANTHER" id="PTHR43684:SF1">
    <property type="entry name" value="ENOYL-COA DELTA ISOMERASE 2"/>
    <property type="match status" value="1"/>
</dbReference>
<dbReference type="InterPro" id="IPR029045">
    <property type="entry name" value="ClpP/crotonase-like_dom_sf"/>
</dbReference>
<dbReference type="Proteomes" id="UP000813385">
    <property type="component" value="Unassembled WGS sequence"/>
</dbReference>
<evidence type="ECO:0000256" key="2">
    <source>
        <dbReference type="ARBA" id="ARBA00023140"/>
    </source>
</evidence>
<dbReference type="InterPro" id="IPR014748">
    <property type="entry name" value="Enoyl-CoA_hydra_C"/>
</dbReference>
<accession>A0A8K0X7B6</accession>
<reference evidence="4" key="1">
    <citation type="journal article" date="2021" name="Nat. Commun.">
        <title>Genetic determinants of endophytism in the Arabidopsis root mycobiome.</title>
        <authorList>
            <person name="Mesny F."/>
            <person name="Miyauchi S."/>
            <person name="Thiergart T."/>
            <person name="Pickel B."/>
            <person name="Atanasova L."/>
            <person name="Karlsson M."/>
            <person name="Huettel B."/>
            <person name="Barry K.W."/>
            <person name="Haridas S."/>
            <person name="Chen C."/>
            <person name="Bauer D."/>
            <person name="Andreopoulos W."/>
            <person name="Pangilinan J."/>
            <person name="LaButti K."/>
            <person name="Riley R."/>
            <person name="Lipzen A."/>
            <person name="Clum A."/>
            <person name="Drula E."/>
            <person name="Henrissat B."/>
            <person name="Kohler A."/>
            <person name="Grigoriev I.V."/>
            <person name="Martin F.M."/>
            <person name="Hacquard S."/>
        </authorList>
    </citation>
    <scope>NUCLEOTIDE SEQUENCE</scope>
    <source>
        <strain evidence="4">MPI-CAGE-AT-0016</strain>
    </source>
</reference>